<organism evidence="1">
    <name type="scientific">viral metagenome</name>
    <dbReference type="NCBI Taxonomy" id="1070528"/>
    <lineage>
        <taxon>unclassified sequences</taxon>
        <taxon>metagenomes</taxon>
        <taxon>organismal metagenomes</taxon>
    </lineage>
</organism>
<dbReference type="EMBL" id="MN740840">
    <property type="protein sequence ID" value="QHU14419.1"/>
    <property type="molecule type" value="Genomic_DNA"/>
</dbReference>
<evidence type="ECO:0000313" key="1">
    <source>
        <dbReference type="EMBL" id="QHU14419.1"/>
    </source>
</evidence>
<accession>A0A6C0K9R5</accession>
<dbReference type="AlphaFoldDB" id="A0A6C0K9R5"/>
<proteinExistence type="predicted"/>
<protein>
    <submittedName>
        <fullName evidence="1">Uncharacterized protein</fullName>
    </submittedName>
</protein>
<reference evidence="1" key="1">
    <citation type="journal article" date="2020" name="Nature">
        <title>Giant virus diversity and host interactions through global metagenomics.</title>
        <authorList>
            <person name="Schulz F."/>
            <person name="Roux S."/>
            <person name="Paez-Espino D."/>
            <person name="Jungbluth S."/>
            <person name="Walsh D.A."/>
            <person name="Denef V.J."/>
            <person name="McMahon K.D."/>
            <person name="Konstantinidis K.T."/>
            <person name="Eloe-Fadrosh E.A."/>
            <person name="Kyrpides N.C."/>
            <person name="Woyke T."/>
        </authorList>
    </citation>
    <scope>NUCLEOTIDE SEQUENCE</scope>
    <source>
        <strain evidence="1">GVMAG-S-1102113-118</strain>
    </source>
</reference>
<name>A0A6C0K9R5_9ZZZZ</name>
<sequence length="83" mass="9755">MASVSIINALTKEVYDTTCGSLKERDFFRVIDIDGVKQYFENESEYHLWYANRRSEQQKAERKIARSKVNVLDQVGKESNHRN</sequence>